<keyword evidence="7" id="KW-0812">Transmembrane</keyword>
<dbReference type="Proteomes" id="UP000663881">
    <property type="component" value="Unassembled WGS sequence"/>
</dbReference>
<dbReference type="Proteomes" id="UP000663860">
    <property type="component" value="Unassembled WGS sequence"/>
</dbReference>
<keyword evidence="2" id="KW-0719">Serine esterase</keyword>
<proteinExistence type="inferred from homology"/>
<feature type="active site" description="Charge relay system" evidence="5">
    <location>
        <position position="498"/>
    </location>
</feature>
<evidence type="ECO:0000313" key="9">
    <source>
        <dbReference type="EMBL" id="CAF0737893.1"/>
    </source>
</evidence>
<keyword evidence="7" id="KW-0472">Membrane</keyword>
<dbReference type="GO" id="GO:0003990">
    <property type="term" value="F:acetylcholinesterase activity"/>
    <property type="evidence" value="ECO:0007669"/>
    <property type="project" value="TreeGrafter"/>
</dbReference>
<name>A0A813RT13_9BILA</name>
<comment type="similarity">
    <text evidence="1 6">Belongs to the type-B carboxylesterase/lipase family.</text>
</comment>
<evidence type="ECO:0000256" key="2">
    <source>
        <dbReference type="ARBA" id="ARBA00022487"/>
    </source>
</evidence>
<organism evidence="10 13">
    <name type="scientific">Adineta steineri</name>
    <dbReference type="NCBI Taxonomy" id="433720"/>
    <lineage>
        <taxon>Eukaryota</taxon>
        <taxon>Metazoa</taxon>
        <taxon>Spiralia</taxon>
        <taxon>Gnathifera</taxon>
        <taxon>Rotifera</taxon>
        <taxon>Eurotatoria</taxon>
        <taxon>Bdelloidea</taxon>
        <taxon>Adinetida</taxon>
        <taxon>Adinetidae</taxon>
        <taxon>Adineta</taxon>
    </lineage>
</organism>
<evidence type="ECO:0000256" key="4">
    <source>
        <dbReference type="ARBA" id="ARBA00023157"/>
    </source>
</evidence>
<dbReference type="PROSITE" id="PS00122">
    <property type="entry name" value="CARBOXYLESTERASE_B_1"/>
    <property type="match status" value="1"/>
</dbReference>
<dbReference type="PROSITE" id="PS00941">
    <property type="entry name" value="CARBOXYLESTERASE_B_2"/>
    <property type="match status" value="1"/>
</dbReference>
<evidence type="ECO:0000256" key="3">
    <source>
        <dbReference type="ARBA" id="ARBA00022801"/>
    </source>
</evidence>
<evidence type="ECO:0000313" key="13">
    <source>
        <dbReference type="Proteomes" id="UP000663891"/>
    </source>
</evidence>
<evidence type="ECO:0000256" key="7">
    <source>
        <dbReference type="SAM" id="Phobius"/>
    </source>
</evidence>
<dbReference type="PANTHER" id="PTHR43918:SF12">
    <property type="entry name" value="ACETYLCHOLINESTERASE 1"/>
    <property type="match status" value="1"/>
</dbReference>
<feature type="active site" description="Acyl-ester intermediate" evidence="5">
    <location>
        <position position="218"/>
    </location>
</feature>
<sequence>MFIFNLSLSFSTTIDPLIRSTNTGRVRGIDAYFRTADSPRLHHVRAWLGIPFAKPPIGSRRFKAPERVEPWSGILNTTHFPATCWQTESIVYNLEAEKIWSPSTDCSEDCLYLNIWVPVTSTHTKEPMAVLAWIYGGAFVTGSSALDLYDGRILAATNNIIVVSMQYRLQSFGFLFLDRPDAPGNQGLYDQALALEWIHHNIGYFGGDSQRITLFGESAGAVSVGFHLLSPRSRSLFSNAILQSGGPTCNWAFITADEGRRRSQKYLNEFYSLVTKRLSDEQFRHERDKIPEVCKRGQNVENLDVMFECALNYPIMDEDHYAYITNAEYTITDGGPMFFLLMPVIDGTFLPQNPVTMLKTGNFKKCPLLLGANRDEGSYFMVYAQGNDKTPGNAMPDVNYATFIKHLELYYNYIPSYPYKTPRIVYQSLVQRYTDWSDWSNNVRNAVVLSYAIGDAHFTCPTVSVANAYAMQNMPIYFYHFVARPSTSDWHAWTGVMHGDEIMFVFGEPLNATDSKLYKYEEIQLARRMMGYWSNFSKYGNPNGEVNTVINDWPLYTYPQRAHIVLDTTNKSTDIAHRADYCAFWEQYVPVLLEEFERCVIHGPSSSVTHEKSSATSRKYSYFHIFWFCILISIIIPLK</sequence>
<evidence type="ECO:0000313" key="11">
    <source>
        <dbReference type="EMBL" id="CAF3554882.1"/>
    </source>
</evidence>
<evidence type="ECO:0000259" key="8">
    <source>
        <dbReference type="Pfam" id="PF00135"/>
    </source>
</evidence>
<evidence type="ECO:0000256" key="6">
    <source>
        <dbReference type="RuleBase" id="RU361235"/>
    </source>
</evidence>
<dbReference type="InterPro" id="IPR050654">
    <property type="entry name" value="AChE-related_enzymes"/>
</dbReference>
<feature type="transmembrane region" description="Helical" evidence="7">
    <location>
        <begin position="620"/>
        <end position="638"/>
    </location>
</feature>
<dbReference type="InterPro" id="IPR029058">
    <property type="entry name" value="AB_hydrolase_fold"/>
</dbReference>
<dbReference type="GO" id="GO:0019695">
    <property type="term" value="P:choline metabolic process"/>
    <property type="evidence" value="ECO:0007669"/>
    <property type="project" value="TreeGrafter"/>
</dbReference>
<evidence type="ECO:0000256" key="1">
    <source>
        <dbReference type="ARBA" id="ARBA00005964"/>
    </source>
</evidence>
<dbReference type="InterPro" id="IPR002018">
    <property type="entry name" value="CarbesteraseB"/>
</dbReference>
<dbReference type="Proteomes" id="UP000663891">
    <property type="component" value="Unassembled WGS sequence"/>
</dbReference>
<comment type="caution">
    <text evidence="10">The sequence shown here is derived from an EMBL/GenBank/DDBJ whole genome shotgun (WGS) entry which is preliminary data.</text>
</comment>
<reference evidence="10" key="1">
    <citation type="submission" date="2021-02" db="EMBL/GenBank/DDBJ databases">
        <authorList>
            <person name="Nowell W R."/>
        </authorList>
    </citation>
    <scope>NUCLEOTIDE SEQUENCE</scope>
</reference>
<dbReference type="AlphaFoldDB" id="A0A813RT13"/>
<dbReference type="InterPro" id="IPR019826">
    <property type="entry name" value="Carboxylesterase_B_AS"/>
</dbReference>
<keyword evidence="4" id="KW-1015">Disulfide bond</keyword>
<dbReference type="Gene3D" id="3.40.50.1820">
    <property type="entry name" value="alpha/beta hydrolase"/>
    <property type="match status" value="1"/>
</dbReference>
<dbReference type="GO" id="GO:0006581">
    <property type="term" value="P:acetylcholine catabolic process"/>
    <property type="evidence" value="ECO:0007669"/>
    <property type="project" value="TreeGrafter"/>
</dbReference>
<dbReference type="EMBL" id="CAJNOE010000017">
    <property type="protein sequence ID" value="CAF0737893.1"/>
    <property type="molecule type" value="Genomic_DNA"/>
</dbReference>
<gene>
    <name evidence="9" type="ORF">IZO911_LOCUS3342</name>
    <name evidence="12" type="ORF">KXQ929_LOCUS13242</name>
    <name evidence="11" type="ORF">OKA104_LOCUS4283</name>
    <name evidence="10" type="ORF">VCS650_LOCUS3233</name>
</gene>
<dbReference type="GO" id="GO:0005886">
    <property type="term" value="C:plasma membrane"/>
    <property type="evidence" value="ECO:0007669"/>
    <property type="project" value="TreeGrafter"/>
</dbReference>
<evidence type="ECO:0000256" key="5">
    <source>
        <dbReference type="PIRSR" id="PIRSR600997-1"/>
    </source>
</evidence>
<dbReference type="OrthoDB" id="9000293at2759"/>
<dbReference type="PANTHER" id="PTHR43918">
    <property type="entry name" value="ACETYLCHOLINESTERASE"/>
    <property type="match status" value="1"/>
</dbReference>
<dbReference type="EMBL" id="CAJOAY010000136">
    <property type="protein sequence ID" value="CAF3554882.1"/>
    <property type="molecule type" value="Genomic_DNA"/>
</dbReference>
<keyword evidence="3 6" id="KW-0378">Hydrolase</keyword>
<dbReference type="EMBL" id="CAJNON010000017">
    <property type="protein sequence ID" value="CAF0786368.1"/>
    <property type="molecule type" value="Genomic_DNA"/>
</dbReference>
<evidence type="ECO:0000313" key="12">
    <source>
        <dbReference type="EMBL" id="CAF3734112.1"/>
    </source>
</evidence>
<accession>A0A813RT13</accession>
<keyword evidence="7" id="KW-1133">Transmembrane helix</keyword>
<dbReference type="EC" id="3.1.1.-" evidence="6"/>
<evidence type="ECO:0000313" key="10">
    <source>
        <dbReference type="EMBL" id="CAF0786368.1"/>
    </source>
</evidence>
<dbReference type="InterPro" id="IPR019819">
    <property type="entry name" value="Carboxylesterase_B_CS"/>
</dbReference>
<protein>
    <recommendedName>
        <fullName evidence="6">Carboxylic ester hydrolase</fullName>
        <ecNumber evidence="6">3.1.1.-</ecNumber>
    </recommendedName>
</protein>
<dbReference type="PRINTS" id="PR00878">
    <property type="entry name" value="CHOLNESTRASE"/>
</dbReference>
<dbReference type="InterPro" id="IPR000997">
    <property type="entry name" value="Cholinesterase"/>
</dbReference>
<dbReference type="SUPFAM" id="SSF53474">
    <property type="entry name" value="alpha/beta-Hydrolases"/>
    <property type="match status" value="1"/>
</dbReference>
<dbReference type="FunFam" id="3.40.50.1820:FF:000029">
    <property type="entry name" value="Acetylcholinesterase"/>
    <property type="match status" value="1"/>
</dbReference>
<feature type="active site" description="Charge relay system" evidence="5">
    <location>
        <position position="376"/>
    </location>
</feature>
<feature type="domain" description="Carboxylesterase type B" evidence="8">
    <location>
        <begin position="18"/>
        <end position="585"/>
    </location>
</feature>
<dbReference type="GO" id="GO:0005615">
    <property type="term" value="C:extracellular space"/>
    <property type="evidence" value="ECO:0007669"/>
    <property type="project" value="TreeGrafter"/>
</dbReference>
<dbReference type="Pfam" id="PF00135">
    <property type="entry name" value="COesterase"/>
    <property type="match status" value="1"/>
</dbReference>
<dbReference type="EMBL" id="CAJOBB010000702">
    <property type="protein sequence ID" value="CAF3734112.1"/>
    <property type="molecule type" value="Genomic_DNA"/>
</dbReference>
<dbReference type="Proteomes" id="UP000663868">
    <property type="component" value="Unassembled WGS sequence"/>
</dbReference>